<keyword evidence="2" id="KW-1185">Reference proteome</keyword>
<evidence type="ECO:0000313" key="1">
    <source>
        <dbReference type="EMBL" id="KAF4657547.1"/>
    </source>
</evidence>
<dbReference type="EMBL" id="JAAPAO010000536">
    <property type="protein sequence ID" value="KAF4657547.1"/>
    <property type="molecule type" value="Genomic_DNA"/>
</dbReference>
<accession>A0A7J6LE86</accession>
<dbReference type="AlphaFoldDB" id="A0A7J6LE86"/>
<gene>
    <name evidence="1" type="ORF">FOL47_008401</name>
</gene>
<organism evidence="1 2">
    <name type="scientific">Perkinsus chesapeaki</name>
    <name type="common">Clam parasite</name>
    <name type="synonym">Perkinsus andrewsi</name>
    <dbReference type="NCBI Taxonomy" id="330153"/>
    <lineage>
        <taxon>Eukaryota</taxon>
        <taxon>Sar</taxon>
        <taxon>Alveolata</taxon>
        <taxon>Perkinsozoa</taxon>
        <taxon>Perkinsea</taxon>
        <taxon>Perkinsida</taxon>
        <taxon>Perkinsidae</taxon>
        <taxon>Perkinsus</taxon>
    </lineage>
</organism>
<comment type="caution">
    <text evidence="1">The sequence shown here is derived from an EMBL/GenBank/DDBJ whole genome shotgun (WGS) entry which is preliminary data.</text>
</comment>
<reference evidence="1 2" key="1">
    <citation type="submission" date="2020-04" db="EMBL/GenBank/DDBJ databases">
        <title>Perkinsus chesapeaki whole genome sequence.</title>
        <authorList>
            <person name="Bogema D.R."/>
        </authorList>
    </citation>
    <scope>NUCLEOTIDE SEQUENCE [LARGE SCALE GENOMIC DNA]</scope>
    <source>
        <strain evidence="1">ATCC PRA-425</strain>
    </source>
</reference>
<protein>
    <submittedName>
        <fullName evidence="1">Uncharacterized protein</fullName>
    </submittedName>
</protein>
<proteinExistence type="predicted"/>
<evidence type="ECO:0000313" key="2">
    <source>
        <dbReference type="Proteomes" id="UP000591131"/>
    </source>
</evidence>
<dbReference type="Proteomes" id="UP000591131">
    <property type="component" value="Unassembled WGS sequence"/>
</dbReference>
<name>A0A7J6LE86_PERCH</name>
<sequence length="124" mass="13997">MLVAYLLGFARGYDEYDLAGGHRGGWFSPCDGAPNPTPLYAIFFTAFSVTLYLYTPNKAATVPFGPFEYYVFSDRVLVPHYDTSGHEDYEQHIKNSLDFIFITGPHSLEFDPIDGTPISRLCRQ</sequence>